<dbReference type="InterPro" id="IPR045851">
    <property type="entry name" value="AMP-bd_C_sf"/>
</dbReference>
<dbReference type="KEGG" id="dte:Dester_0438"/>
<dbReference type="InParanoid" id="F0S2M0"/>
<dbReference type="InterPro" id="IPR020845">
    <property type="entry name" value="AMP-binding_CS"/>
</dbReference>
<protein>
    <submittedName>
        <fullName evidence="3">Long-chain-fatty-acid--CoA ligase</fullName>
        <ecNumber evidence="3">6.2.1.3</ecNumber>
    </submittedName>
</protein>
<dbReference type="PANTHER" id="PTHR43272:SF52">
    <property type="entry name" value="AMP-DEPENDENT SYNTHETASE_LIGASE DOMAIN-CONTAINING PROTEIN"/>
    <property type="match status" value="1"/>
</dbReference>
<dbReference type="EMBL" id="CP002543">
    <property type="protein sequence ID" value="ADY73092.1"/>
    <property type="molecule type" value="Genomic_DNA"/>
</dbReference>
<gene>
    <name evidence="3" type="ordered locus">Dester_0438</name>
</gene>
<keyword evidence="4" id="KW-1185">Reference proteome</keyword>
<dbReference type="SUPFAM" id="SSF56801">
    <property type="entry name" value="Acetyl-CoA synthetase-like"/>
    <property type="match status" value="1"/>
</dbReference>
<reference evidence="3 4" key="1">
    <citation type="journal article" date="2011" name="Stand. Genomic Sci.">
        <title>Complete genome sequence of the thermophilic sulfur-reducer Desulfurobacterium thermolithotrophum type strain (BSA(T)) from a deep-sea hydrothermal vent.</title>
        <authorList>
            <person name="Goker M."/>
            <person name="Daligault H."/>
            <person name="Mwirichia R."/>
            <person name="Lapidus A."/>
            <person name="Lucas S."/>
            <person name="Deshpande S."/>
            <person name="Pagani I."/>
            <person name="Tapia R."/>
            <person name="Cheng J.F."/>
            <person name="Goodwin L."/>
            <person name="Pitluck S."/>
            <person name="Liolios K."/>
            <person name="Ivanova N."/>
            <person name="Mavromatis K."/>
            <person name="Mikhailova N."/>
            <person name="Pati A."/>
            <person name="Chen A."/>
            <person name="Palaniappan K."/>
            <person name="Han C."/>
            <person name="Land M."/>
            <person name="Hauser L."/>
            <person name="Pan C."/>
            <person name="Brambilla E.M."/>
            <person name="Rohde M."/>
            <person name="Spring S."/>
            <person name="Sikorski J."/>
            <person name="Wirth R."/>
            <person name="Detter J.C."/>
            <person name="Woyke T."/>
            <person name="Bristow J."/>
            <person name="Eisen J.A."/>
            <person name="Markowitz V."/>
            <person name="Hugenholtz P."/>
            <person name="Kyrpides N.C."/>
            <person name="Klenk H.P."/>
        </authorList>
    </citation>
    <scope>NUCLEOTIDE SEQUENCE [LARGE SCALE GENOMIC DNA]</scope>
    <source>
        <strain evidence="4">DSM 11699 / BSA</strain>
    </source>
</reference>
<feature type="domain" description="AMP-dependent synthetase/ligase" evidence="2">
    <location>
        <begin position="10"/>
        <end position="384"/>
    </location>
</feature>
<sequence>MKTFLERVLENIEEFPEKELFVKKEKGKYTTLSYKDFEKQISTIQKGLESIGLEDRVAIFMENRPEWISGLFAVLFKGGIAVPVDYLLSSEELFNIFKDCQPKVVITSSQNIEKVKEAIKNIGYHINILNVDELEFQEKEEKIQFIKRDIENVIFILYTSGTTGNPKGVMLTVKNLNHNIKAVEKLNILNEKDRFVAILPFHHTYPLMTTALLPATLGLVLVFIEKLTPTDILSTINEQNVTILIGVPKLYQVIHHNIMVEIKKLPKIKRHVVLTALKLFRKLDAKPIERKVFKEIHNRIGKNLRFMISGGAKLSEDVWRDFEAFGFNILEGYGLTETSPLISVNRPGKKKIGTAGAPIDEVEVKTTERGEIIVRGPNVMKGYYNKPKETEIVIKDGWFYTGDLGFIDEEGFIHITGRAKEVIVLDNGKNVYPEDIEIEIVKSPYILEVGVFYQDGGLKALIRPDFELLMEEGINNFKDIKEFIKEEIHKRTKHFQSYKKVKEFKLIDRELPRTRIGKLRRFLLPQVWKEVE</sequence>
<dbReference type="Gene3D" id="3.30.300.30">
    <property type="match status" value="1"/>
</dbReference>
<dbReference type="GO" id="GO:0016020">
    <property type="term" value="C:membrane"/>
    <property type="evidence" value="ECO:0007669"/>
    <property type="project" value="TreeGrafter"/>
</dbReference>
<dbReference type="RefSeq" id="WP_013638050.1">
    <property type="nucleotide sequence ID" value="NC_015185.1"/>
</dbReference>
<dbReference type="InterPro" id="IPR000873">
    <property type="entry name" value="AMP-dep_synth/lig_dom"/>
</dbReference>
<organism evidence="3 4">
    <name type="scientific">Desulfurobacterium thermolithotrophum (strain DSM 11699 / BSA)</name>
    <dbReference type="NCBI Taxonomy" id="868864"/>
    <lineage>
        <taxon>Bacteria</taxon>
        <taxon>Pseudomonadati</taxon>
        <taxon>Aquificota</taxon>
        <taxon>Aquificia</taxon>
        <taxon>Desulfurobacteriales</taxon>
        <taxon>Desulfurobacteriaceae</taxon>
        <taxon>Desulfurobacterium</taxon>
    </lineage>
</organism>
<dbReference type="Proteomes" id="UP000007102">
    <property type="component" value="Chromosome"/>
</dbReference>
<evidence type="ECO:0000256" key="1">
    <source>
        <dbReference type="ARBA" id="ARBA00024484"/>
    </source>
</evidence>
<name>F0S2M0_DESTD</name>
<dbReference type="GO" id="GO:0004467">
    <property type="term" value="F:long-chain fatty acid-CoA ligase activity"/>
    <property type="evidence" value="ECO:0007669"/>
    <property type="project" value="UniProtKB-EC"/>
</dbReference>
<evidence type="ECO:0000259" key="2">
    <source>
        <dbReference type="Pfam" id="PF00501"/>
    </source>
</evidence>
<dbReference type="EC" id="6.2.1.3" evidence="3"/>
<dbReference type="OrthoDB" id="9778383at2"/>
<evidence type="ECO:0000313" key="4">
    <source>
        <dbReference type="Proteomes" id="UP000007102"/>
    </source>
</evidence>
<dbReference type="Pfam" id="PF00501">
    <property type="entry name" value="AMP-binding"/>
    <property type="match status" value="1"/>
</dbReference>
<keyword evidence="3" id="KW-0436">Ligase</keyword>
<dbReference type="PANTHER" id="PTHR43272">
    <property type="entry name" value="LONG-CHAIN-FATTY-ACID--COA LIGASE"/>
    <property type="match status" value="1"/>
</dbReference>
<dbReference type="Gene3D" id="3.40.50.12780">
    <property type="entry name" value="N-terminal domain of ligase-like"/>
    <property type="match status" value="1"/>
</dbReference>
<dbReference type="AlphaFoldDB" id="F0S2M0"/>
<reference evidence="4" key="2">
    <citation type="submission" date="2011-02" db="EMBL/GenBank/DDBJ databases">
        <title>The complete genome of Desulfurobacterium thermolithotrophum DSM 11699.</title>
        <authorList>
            <consortium name="US DOE Joint Genome Institute (JGI-PGF)"/>
            <person name="Lucas S."/>
            <person name="Copeland A."/>
            <person name="Lapidus A."/>
            <person name="Bruce D."/>
            <person name="Goodwin L."/>
            <person name="Pitluck S."/>
            <person name="Kyrpides N."/>
            <person name="Mavromatis K."/>
            <person name="Pagani I."/>
            <person name="Ivanova N."/>
            <person name="Mikhailova N."/>
            <person name="Daligault H."/>
            <person name="Detter J.C."/>
            <person name="Tapia R."/>
            <person name="Han C."/>
            <person name="Land M."/>
            <person name="Hauser L."/>
            <person name="Markowitz V."/>
            <person name="Cheng J.-F."/>
            <person name="Hugenholtz P."/>
            <person name="Woyke T."/>
            <person name="Wu D."/>
            <person name="Spring S."/>
            <person name="Brambilla E."/>
            <person name="Klenk H.-P."/>
            <person name="Eisen J.A."/>
        </authorList>
    </citation>
    <scope>NUCLEOTIDE SEQUENCE [LARGE SCALE GENOMIC DNA]</scope>
    <source>
        <strain evidence="4">DSM 11699 / BSA</strain>
    </source>
</reference>
<proteinExistence type="predicted"/>
<dbReference type="InterPro" id="IPR042099">
    <property type="entry name" value="ANL_N_sf"/>
</dbReference>
<accession>F0S2M0</accession>
<dbReference type="eggNOG" id="COG1022">
    <property type="taxonomic scope" value="Bacteria"/>
</dbReference>
<dbReference type="HOGENOM" id="CLU_000022_59_9_0"/>
<dbReference type="STRING" id="868864.Dester_0438"/>
<evidence type="ECO:0000313" key="3">
    <source>
        <dbReference type="EMBL" id="ADY73092.1"/>
    </source>
</evidence>
<dbReference type="PROSITE" id="PS00455">
    <property type="entry name" value="AMP_BINDING"/>
    <property type="match status" value="1"/>
</dbReference>
<comment type="catalytic activity">
    <reaction evidence="1">
        <text>a long-chain fatty acid + ATP + CoA = a long-chain fatty acyl-CoA + AMP + diphosphate</text>
        <dbReference type="Rhea" id="RHEA:15421"/>
        <dbReference type="ChEBI" id="CHEBI:30616"/>
        <dbReference type="ChEBI" id="CHEBI:33019"/>
        <dbReference type="ChEBI" id="CHEBI:57287"/>
        <dbReference type="ChEBI" id="CHEBI:57560"/>
        <dbReference type="ChEBI" id="CHEBI:83139"/>
        <dbReference type="ChEBI" id="CHEBI:456215"/>
        <dbReference type="EC" id="6.2.1.3"/>
    </reaction>
    <physiologicalReaction direction="left-to-right" evidence="1">
        <dbReference type="Rhea" id="RHEA:15422"/>
    </physiologicalReaction>
</comment>